<dbReference type="Pfam" id="PF03720">
    <property type="entry name" value="UDPG_MGDP_dh_C"/>
    <property type="match status" value="1"/>
</dbReference>
<evidence type="ECO:0000256" key="8">
    <source>
        <dbReference type="PIRNR" id="PIRNR000124"/>
    </source>
</evidence>
<gene>
    <name evidence="13" type="ordered locus">Spith_0011</name>
</gene>
<feature type="binding site" evidence="11">
    <location>
        <position position="267"/>
    </location>
    <ligand>
        <name>NAD(+)</name>
        <dbReference type="ChEBI" id="CHEBI:57540"/>
    </ligand>
</feature>
<dbReference type="InterPro" id="IPR017476">
    <property type="entry name" value="UDP-Glc/GDP-Man"/>
</dbReference>
<feature type="binding site" evidence="11">
    <location>
        <position position="88"/>
    </location>
    <ligand>
        <name>NAD(+)</name>
        <dbReference type="ChEBI" id="CHEBI:57540"/>
    </ligand>
</feature>
<dbReference type="InterPro" id="IPR036291">
    <property type="entry name" value="NAD(P)-bd_dom_sf"/>
</dbReference>
<accession>G0GAZ6</accession>
<evidence type="ECO:0000256" key="5">
    <source>
        <dbReference type="ARBA" id="ARBA00023002"/>
    </source>
</evidence>
<dbReference type="Gene3D" id="1.20.5.100">
    <property type="entry name" value="Cytochrome c1, transmembrane anchor, C-terminal"/>
    <property type="match status" value="1"/>
</dbReference>
<feature type="domain" description="UDP-glucose/GDP-mannose dehydrogenase C-terminal" evidence="12">
    <location>
        <begin position="318"/>
        <end position="419"/>
    </location>
</feature>
<dbReference type="PIRSF" id="PIRSF500134">
    <property type="entry name" value="UDPglc_DH_bac"/>
    <property type="match status" value="1"/>
</dbReference>
<dbReference type="Pfam" id="PF03721">
    <property type="entry name" value="UDPG_MGDP_dh_N"/>
    <property type="match status" value="1"/>
</dbReference>
<evidence type="ECO:0000259" key="12">
    <source>
        <dbReference type="SMART" id="SM00984"/>
    </source>
</evidence>
<dbReference type="RefSeq" id="WP_014623707.1">
    <property type="nucleotide sequence ID" value="NC_017583.1"/>
</dbReference>
<keyword evidence="6 8" id="KW-0520">NAD</keyword>
<evidence type="ECO:0000256" key="1">
    <source>
        <dbReference type="ARBA" id="ARBA00004701"/>
    </source>
</evidence>
<dbReference type="AlphaFoldDB" id="G0GAZ6"/>
<dbReference type="InterPro" id="IPR028357">
    <property type="entry name" value="UDPglc_DH_bac"/>
</dbReference>
<evidence type="ECO:0000256" key="9">
    <source>
        <dbReference type="PIRSR" id="PIRSR500134-1"/>
    </source>
</evidence>
<dbReference type="SUPFAM" id="SSF52413">
    <property type="entry name" value="UDP-glucose/GDP-mannose dehydrogenase C-terminal domain"/>
    <property type="match status" value="1"/>
</dbReference>
<protein>
    <recommendedName>
        <fullName evidence="4 8">UDP-glucose 6-dehydrogenase</fullName>
        <ecNumber evidence="3 8">1.1.1.22</ecNumber>
    </recommendedName>
</protein>
<keyword evidence="14" id="KW-1185">Reference proteome</keyword>
<comment type="similarity">
    <text evidence="2 8">Belongs to the UDP-glucose/GDP-mannose dehydrogenase family.</text>
</comment>
<dbReference type="NCBIfam" id="TIGR03026">
    <property type="entry name" value="NDP-sugDHase"/>
    <property type="match status" value="1"/>
</dbReference>
<feature type="binding site" evidence="10">
    <location>
        <begin position="253"/>
        <end position="257"/>
    </location>
    <ligand>
        <name>substrate</name>
    </ligand>
</feature>
<dbReference type="SUPFAM" id="SSF51735">
    <property type="entry name" value="NAD(P)-binding Rossmann-fold domains"/>
    <property type="match status" value="1"/>
</dbReference>
<dbReference type="GO" id="GO:0000271">
    <property type="term" value="P:polysaccharide biosynthetic process"/>
    <property type="evidence" value="ECO:0007669"/>
    <property type="project" value="InterPro"/>
</dbReference>
<comment type="catalytic activity">
    <reaction evidence="7 8">
        <text>UDP-alpha-D-glucose + 2 NAD(+) + H2O = UDP-alpha-D-glucuronate + 2 NADH + 3 H(+)</text>
        <dbReference type="Rhea" id="RHEA:23596"/>
        <dbReference type="ChEBI" id="CHEBI:15377"/>
        <dbReference type="ChEBI" id="CHEBI:15378"/>
        <dbReference type="ChEBI" id="CHEBI:57540"/>
        <dbReference type="ChEBI" id="CHEBI:57945"/>
        <dbReference type="ChEBI" id="CHEBI:58052"/>
        <dbReference type="ChEBI" id="CHEBI:58885"/>
        <dbReference type="EC" id="1.1.1.22"/>
    </reaction>
</comment>
<organism evidence="13 14">
    <name type="scientific">Winmispira thermophila (strain ATCC 700085 / DSM 6578 / Z-1203)</name>
    <name type="common">Spirochaeta thermophila</name>
    <dbReference type="NCBI Taxonomy" id="869211"/>
    <lineage>
        <taxon>Bacteria</taxon>
        <taxon>Pseudomonadati</taxon>
        <taxon>Spirochaetota</taxon>
        <taxon>Spirochaetia</taxon>
        <taxon>Winmispirales</taxon>
        <taxon>Winmispiraceae</taxon>
        <taxon>Winmispira</taxon>
    </lineage>
</organism>
<feature type="binding site" evidence="11">
    <location>
        <position position="332"/>
    </location>
    <ligand>
        <name>NAD(+)</name>
        <dbReference type="ChEBI" id="CHEBI:57540"/>
    </ligand>
</feature>
<dbReference type="InterPro" id="IPR001732">
    <property type="entry name" value="UDP-Glc/GDP-Man_DH_N"/>
</dbReference>
<dbReference type="PANTHER" id="PTHR43750">
    <property type="entry name" value="UDP-GLUCOSE 6-DEHYDROGENASE TUAD"/>
    <property type="match status" value="1"/>
</dbReference>
<sequence length="441" mass="49434">MPMKIAVVGTGYVGLTTCVGLADFGNHVVGVDIDREKVARLSAGDPVIYEAGLEYYLRENLAAGRLSFTTSMKEALRDAEVVFLAVGTPEKENGEADLSQIEAVLEELAPLIDHYLVVVTKSTVPVGTNRWIHEELSRMVDPRLFDVVSNPEFLREGKAIQDFFHPNRVVIGYENERVKEVMHEIYRPLYLIETPFVWCSWETAELIKYAANAFLATKISFINQVANLAEEVGADVHVIAKAMGMDGRISPKFLHPGPGFGGSCFPKDTKALVKIGERYGVDLSLVREVIRANEAQRMRMVEKAKRLLGGSLEGRRIAVLGLAFKAETDDVRETPAYPIIRAMLEEGAVVCAHDPLAMENFRRLVPSIEYAENEYEAARGADLVLICTEWNEYRNLDLERVAELMRERKILDTRNVLDPERARKTGFVYEGVGRILFRGKQ</sequence>
<dbReference type="HOGENOM" id="CLU_023810_1_2_12"/>
<dbReference type="GO" id="GO:0051287">
    <property type="term" value="F:NAD binding"/>
    <property type="evidence" value="ECO:0007669"/>
    <property type="project" value="InterPro"/>
</dbReference>
<dbReference type="SUPFAM" id="SSF48179">
    <property type="entry name" value="6-phosphogluconate dehydrogenase C-terminal domain-like"/>
    <property type="match status" value="1"/>
</dbReference>
<dbReference type="OrthoDB" id="9803238at2"/>
<dbReference type="GO" id="GO:0006065">
    <property type="term" value="P:UDP-glucuronate biosynthetic process"/>
    <property type="evidence" value="ECO:0007669"/>
    <property type="project" value="UniProtKB-UniPathway"/>
</dbReference>
<feature type="binding site" evidence="10">
    <location>
        <begin position="153"/>
        <end position="156"/>
    </location>
    <ligand>
        <name>substrate</name>
    </ligand>
</feature>
<feature type="binding site" evidence="10">
    <location>
        <position position="261"/>
    </location>
    <ligand>
        <name>substrate</name>
    </ligand>
</feature>
<evidence type="ECO:0000313" key="14">
    <source>
        <dbReference type="Proteomes" id="UP000007254"/>
    </source>
</evidence>
<dbReference type="InterPro" id="IPR014027">
    <property type="entry name" value="UDP-Glc/GDP-Man_DH_C"/>
</dbReference>
<dbReference type="Pfam" id="PF00984">
    <property type="entry name" value="UDPG_MGDP_dh"/>
    <property type="match status" value="1"/>
</dbReference>
<comment type="pathway">
    <text evidence="1">Nucleotide-sugar biosynthesis; UDP-alpha-D-glucuronate biosynthesis; UDP-alpha-D-glucuronate from UDP-alpha-D-glucose: step 1/1.</text>
</comment>
<dbReference type="Proteomes" id="UP000007254">
    <property type="component" value="Chromosome"/>
</dbReference>
<dbReference type="PIRSF" id="PIRSF000124">
    <property type="entry name" value="UDPglc_GDPman_dh"/>
    <property type="match status" value="1"/>
</dbReference>
<dbReference type="KEGG" id="stq:Spith_0011"/>
<proteinExistence type="inferred from homology"/>
<keyword evidence="5 8" id="KW-0560">Oxidoreductase</keyword>
<evidence type="ECO:0000256" key="6">
    <source>
        <dbReference type="ARBA" id="ARBA00023027"/>
    </source>
</evidence>
<feature type="binding site" evidence="10">
    <location>
        <position position="325"/>
    </location>
    <ligand>
        <name>substrate</name>
    </ligand>
</feature>
<name>G0GAZ6_WINT7</name>
<feature type="active site" description="Nucleophile" evidence="9">
    <location>
        <position position="264"/>
    </location>
</feature>
<dbReference type="InterPro" id="IPR014026">
    <property type="entry name" value="UDP-Glc/GDP-Man_DH_dimer"/>
</dbReference>
<evidence type="ECO:0000256" key="11">
    <source>
        <dbReference type="PIRSR" id="PIRSR500134-3"/>
    </source>
</evidence>
<dbReference type="STRING" id="869211.Spith_0011"/>
<evidence type="ECO:0000256" key="3">
    <source>
        <dbReference type="ARBA" id="ARBA00012954"/>
    </source>
</evidence>
<dbReference type="UniPathway" id="UPA00038">
    <property type="reaction ID" value="UER00491"/>
</dbReference>
<evidence type="ECO:0000313" key="13">
    <source>
        <dbReference type="EMBL" id="AEJ60298.1"/>
    </source>
</evidence>
<dbReference type="Gene3D" id="3.40.50.720">
    <property type="entry name" value="NAD(P)-binding Rossmann-like Domain"/>
    <property type="match status" value="2"/>
</dbReference>
<feature type="binding site" evidence="10">
    <location>
        <position position="208"/>
    </location>
    <ligand>
        <name>substrate</name>
    </ligand>
</feature>
<dbReference type="GO" id="GO:0003979">
    <property type="term" value="F:UDP-glucose 6-dehydrogenase activity"/>
    <property type="evidence" value="ECO:0007669"/>
    <property type="project" value="UniProtKB-EC"/>
</dbReference>
<dbReference type="InterPro" id="IPR008927">
    <property type="entry name" value="6-PGluconate_DH-like_C_sf"/>
</dbReference>
<evidence type="ECO:0000256" key="4">
    <source>
        <dbReference type="ARBA" id="ARBA00015132"/>
    </source>
</evidence>
<feature type="binding site" evidence="11">
    <location>
        <position position="37"/>
    </location>
    <ligand>
        <name>NAD(+)</name>
        <dbReference type="ChEBI" id="CHEBI:57540"/>
    </ligand>
</feature>
<reference evidence="13 14" key="1">
    <citation type="submission" date="2011-06" db="EMBL/GenBank/DDBJ databases">
        <title>The complete genome of Spirochaeta thermophila DSM 6578.</title>
        <authorList>
            <consortium name="US DOE Joint Genome Institute (JGI-PGF)"/>
            <person name="Lucas S."/>
            <person name="Lapidus A."/>
            <person name="Bruce D."/>
            <person name="Goodwin L."/>
            <person name="Pitluck S."/>
            <person name="Peters L."/>
            <person name="Kyrpides N."/>
            <person name="Mavromatis K."/>
            <person name="Ivanova N."/>
            <person name="Mikailova N."/>
            <person name="Pagani I."/>
            <person name="Chertkov O."/>
            <person name="Detter J.C."/>
            <person name="Tapia R."/>
            <person name="Han C."/>
            <person name="Land M."/>
            <person name="Hauser L."/>
            <person name="Markowitz V."/>
            <person name="Cheng J.-F."/>
            <person name="Hugenholtz P."/>
            <person name="Woyke T."/>
            <person name="Wu D."/>
            <person name="Spring S."/>
            <person name="Merkhoffer B."/>
            <person name="Schneider S."/>
            <person name="Klenk H.-P."/>
            <person name="Eisen J.A."/>
        </authorList>
    </citation>
    <scope>NUCLEOTIDE SEQUENCE [LARGE SCALE GENOMIC DNA]</scope>
    <source>
        <strain evidence="14">ATCC 700085 / DSM 6578 / Z-1203</strain>
    </source>
</reference>
<evidence type="ECO:0000256" key="2">
    <source>
        <dbReference type="ARBA" id="ARBA00006601"/>
    </source>
</evidence>
<dbReference type="PANTHER" id="PTHR43750:SF3">
    <property type="entry name" value="UDP-GLUCOSE 6-DEHYDROGENASE TUAD"/>
    <property type="match status" value="1"/>
</dbReference>
<feature type="binding site" evidence="11">
    <location>
        <position position="156"/>
    </location>
    <ligand>
        <name>NAD(+)</name>
        <dbReference type="ChEBI" id="CHEBI:57540"/>
    </ligand>
</feature>
<dbReference type="EC" id="1.1.1.22" evidence="3 8"/>
<dbReference type="EMBL" id="CP002903">
    <property type="protein sequence ID" value="AEJ60298.1"/>
    <property type="molecule type" value="Genomic_DNA"/>
</dbReference>
<evidence type="ECO:0000256" key="7">
    <source>
        <dbReference type="ARBA" id="ARBA00047473"/>
    </source>
</evidence>
<feature type="binding site" evidence="11">
    <location>
        <position position="32"/>
    </location>
    <ligand>
        <name>NAD(+)</name>
        <dbReference type="ChEBI" id="CHEBI:57540"/>
    </ligand>
</feature>
<dbReference type="InterPro" id="IPR036220">
    <property type="entry name" value="UDP-Glc/GDP-Man_DH_C_sf"/>
</dbReference>
<evidence type="ECO:0000256" key="10">
    <source>
        <dbReference type="PIRSR" id="PIRSR500134-2"/>
    </source>
</evidence>
<dbReference type="SMART" id="SM00984">
    <property type="entry name" value="UDPG_MGDP_dh_C"/>
    <property type="match status" value="1"/>
</dbReference>
<feature type="binding site" evidence="11">
    <location>
        <position position="123"/>
    </location>
    <ligand>
        <name>NAD(+)</name>
        <dbReference type="ChEBI" id="CHEBI:57540"/>
    </ligand>
</feature>